<dbReference type="Proteomes" id="UP000464577">
    <property type="component" value="Chromosome"/>
</dbReference>
<evidence type="ECO:0000256" key="1">
    <source>
        <dbReference type="SAM" id="SignalP"/>
    </source>
</evidence>
<feature type="signal peptide" evidence="1">
    <location>
        <begin position="1"/>
        <end position="24"/>
    </location>
</feature>
<dbReference type="AlphaFoldDB" id="A0A6P1W3W1"/>
<feature type="chain" id="PRO_5027064691" evidence="1">
    <location>
        <begin position="25"/>
        <end position="234"/>
    </location>
</feature>
<organism evidence="2 3">
    <name type="scientific">Spirosoma endbachense</name>
    <dbReference type="NCBI Taxonomy" id="2666025"/>
    <lineage>
        <taxon>Bacteria</taxon>
        <taxon>Pseudomonadati</taxon>
        <taxon>Bacteroidota</taxon>
        <taxon>Cytophagia</taxon>
        <taxon>Cytophagales</taxon>
        <taxon>Cytophagaceae</taxon>
        <taxon>Spirosoma</taxon>
    </lineage>
</organism>
<name>A0A6P1W3W1_9BACT</name>
<proteinExistence type="predicted"/>
<dbReference type="RefSeq" id="WP_162389641.1">
    <property type="nucleotide sequence ID" value="NZ_CP045997.1"/>
</dbReference>
<keyword evidence="1" id="KW-0732">Signal</keyword>
<dbReference type="EMBL" id="CP045997">
    <property type="protein sequence ID" value="QHV99238.1"/>
    <property type="molecule type" value="Genomic_DNA"/>
</dbReference>
<dbReference type="KEGG" id="senf:GJR95_31365"/>
<protein>
    <submittedName>
        <fullName evidence="2">Uncharacterized protein</fullName>
    </submittedName>
</protein>
<sequence>MKKLLFFWVLALPVLAQTPAPVQADFQIFRGDIYESKPLTLVPADTLQTLSVRYTYTKATTSQLVDPQPTITRTGLTVVLRFTSTATLPETGWYELSAGVGKTKFIGVVSVGKNGTAVTNADGTLLAKYLSQVAVIQDALPTKLNKSDTTSMLQPYAKAVNVYPKSQTYTQAEVTTILQGYYLRVTVANKTAAALAATGLQPKIITVTTDESDGNRTNKYIYDGDNQPLQYPLF</sequence>
<reference evidence="2 3" key="1">
    <citation type="submission" date="2019-11" db="EMBL/GenBank/DDBJ databases">
        <title>Spirosoma endbachense sp. nov., isolated from a natural salt meadow.</title>
        <authorList>
            <person name="Rojas J."/>
            <person name="Ambika Manirajan B."/>
            <person name="Ratering S."/>
            <person name="Suarez C."/>
            <person name="Geissler-Plaum R."/>
            <person name="Schnell S."/>
        </authorList>
    </citation>
    <scope>NUCLEOTIDE SEQUENCE [LARGE SCALE GENOMIC DNA]</scope>
    <source>
        <strain evidence="2 3">I-24</strain>
    </source>
</reference>
<keyword evidence="3" id="KW-1185">Reference proteome</keyword>
<evidence type="ECO:0000313" key="3">
    <source>
        <dbReference type="Proteomes" id="UP000464577"/>
    </source>
</evidence>
<evidence type="ECO:0000313" key="2">
    <source>
        <dbReference type="EMBL" id="QHV99238.1"/>
    </source>
</evidence>
<accession>A0A6P1W3W1</accession>
<gene>
    <name evidence="2" type="ORF">GJR95_31365</name>
</gene>